<dbReference type="PANTHER" id="PTHR43523:SF2">
    <property type="entry name" value="GLUCOSE-1-PHOSPHATE ADENYLYLTRANSFERASE"/>
    <property type="match status" value="1"/>
</dbReference>
<dbReference type="NCBIfam" id="NF003670">
    <property type="entry name" value="PRK05293.1"/>
    <property type="match status" value="1"/>
</dbReference>
<evidence type="ECO:0000256" key="9">
    <source>
        <dbReference type="HAMAP-Rule" id="MF_00624"/>
    </source>
</evidence>
<dbReference type="GO" id="GO:0005978">
    <property type="term" value="P:glycogen biosynthetic process"/>
    <property type="evidence" value="ECO:0007669"/>
    <property type="project" value="UniProtKB-UniRule"/>
</dbReference>
<comment type="function">
    <text evidence="9">Involved in the biosynthesis of ADP-glucose, a building block required for the elongation reactions to produce glycogen. Catalyzes the reaction between ATP and alpha-D-glucose 1-phosphate (G1P) to produce pyrophosphate and ADP-Glc.</text>
</comment>
<comment type="subunit">
    <text evidence="9">Homotetramer.</text>
</comment>
<evidence type="ECO:0000313" key="12">
    <source>
        <dbReference type="EMBL" id="ANF97194.1"/>
    </source>
</evidence>
<keyword evidence="6 9" id="KW-0067">ATP-binding</keyword>
<dbReference type="Gene3D" id="2.160.10.10">
    <property type="entry name" value="Hexapeptide repeat proteins"/>
    <property type="match status" value="1"/>
</dbReference>
<keyword evidence="5 9" id="KW-0547">Nucleotide-binding</keyword>
<feature type="binding site" evidence="9">
    <location>
        <position position="189"/>
    </location>
    <ligand>
        <name>alpha-D-glucose 1-phosphate</name>
        <dbReference type="ChEBI" id="CHEBI:58601"/>
    </ligand>
</feature>
<dbReference type="KEGG" id="pbv:AR543_15090"/>
<feature type="binding site" evidence="9">
    <location>
        <begin position="178"/>
        <end position="179"/>
    </location>
    <ligand>
        <name>alpha-D-glucose 1-phosphate</name>
        <dbReference type="ChEBI" id="CHEBI:58601"/>
    </ligand>
</feature>
<evidence type="ECO:0000259" key="10">
    <source>
        <dbReference type="Pfam" id="PF00483"/>
    </source>
</evidence>
<accession>A0A172ZHT4</accession>
<dbReference type="Pfam" id="PF24894">
    <property type="entry name" value="Hexapep_GlmU"/>
    <property type="match status" value="1"/>
</dbReference>
<evidence type="ECO:0000256" key="8">
    <source>
        <dbReference type="ARBA" id="ARBA00023277"/>
    </source>
</evidence>
<dbReference type="InterPro" id="IPR005835">
    <property type="entry name" value="NTP_transferase_dom"/>
</dbReference>
<evidence type="ECO:0000256" key="2">
    <source>
        <dbReference type="ARBA" id="ARBA00022600"/>
    </source>
</evidence>
<dbReference type="CDD" id="cd02508">
    <property type="entry name" value="ADP_Glucose_PP"/>
    <property type="match status" value="1"/>
</dbReference>
<reference evidence="13" key="1">
    <citation type="submission" date="2015-10" db="EMBL/GenBank/DDBJ databases">
        <title>Genome of Paenibacillus bovis sp. nov.</title>
        <authorList>
            <person name="Wu Z."/>
            <person name="Gao C."/>
            <person name="Liu Z."/>
            <person name="Zheng H."/>
        </authorList>
    </citation>
    <scope>NUCLEOTIDE SEQUENCE [LARGE SCALE GENOMIC DNA]</scope>
    <source>
        <strain evidence="13">BD3526</strain>
    </source>
</reference>
<proteinExistence type="inferred from homology"/>
<dbReference type="PANTHER" id="PTHR43523">
    <property type="entry name" value="GLUCOSE-1-PHOSPHATE ADENYLYLTRANSFERASE-RELATED"/>
    <property type="match status" value="1"/>
</dbReference>
<dbReference type="InterPro" id="IPR011004">
    <property type="entry name" value="Trimer_LpxA-like_sf"/>
</dbReference>
<dbReference type="STRING" id="1616788.AR543_15090"/>
<dbReference type="InterPro" id="IPR023049">
    <property type="entry name" value="GlgC_bac"/>
</dbReference>
<protein>
    <recommendedName>
        <fullName evidence="9">Glucose-1-phosphate adenylyltransferase</fullName>
        <ecNumber evidence="9">2.7.7.27</ecNumber>
    </recommendedName>
    <alternativeName>
        <fullName evidence="9">ADP-glucose pyrophosphorylase</fullName>
        <shortName evidence="9">ADPGlc PPase</shortName>
    </alternativeName>
    <alternativeName>
        <fullName evidence="9">ADP-glucose synthase</fullName>
    </alternativeName>
</protein>
<comment type="similarity">
    <text evidence="1 9">Belongs to the bacterial/plant glucose-1-phosphate adenylyltransferase family.</text>
</comment>
<evidence type="ECO:0000259" key="11">
    <source>
        <dbReference type="Pfam" id="PF24894"/>
    </source>
</evidence>
<evidence type="ECO:0000256" key="6">
    <source>
        <dbReference type="ARBA" id="ARBA00022840"/>
    </source>
</evidence>
<dbReference type="GO" id="GO:0005524">
    <property type="term" value="F:ATP binding"/>
    <property type="evidence" value="ECO:0007669"/>
    <property type="project" value="UniProtKB-KW"/>
</dbReference>
<feature type="binding site" evidence="9">
    <location>
        <position position="163"/>
    </location>
    <ligand>
        <name>alpha-D-glucose 1-phosphate</name>
        <dbReference type="ChEBI" id="CHEBI:58601"/>
    </ligand>
</feature>
<keyword evidence="8 9" id="KW-0119">Carbohydrate metabolism</keyword>
<feature type="binding site" evidence="9">
    <location>
        <position position="98"/>
    </location>
    <ligand>
        <name>alpha-D-glucose 1-phosphate</name>
        <dbReference type="ChEBI" id="CHEBI:58601"/>
    </ligand>
</feature>
<dbReference type="UniPathway" id="UPA00164"/>
<keyword evidence="2 9" id="KW-0321">Glycogen metabolism</keyword>
<keyword evidence="3 9" id="KW-0808">Transferase</keyword>
<dbReference type="GO" id="GO:0008878">
    <property type="term" value="F:glucose-1-phosphate adenylyltransferase activity"/>
    <property type="evidence" value="ECO:0007669"/>
    <property type="project" value="UniProtKB-UniRule"/>
</dbReference>
<evidence type="ECO:0000256" key="1">
    <source>
        <dbReference type="ARBA" id="ARBA00010443"/>
    </source>
</evidence>
<dbReference type="OrthoDB" id="9801810at2"/>
<dbReference type="HAMAP" id="MF_00624">
    <property type="entry name" value="GlgC"/>
    <property type="match status" value="1"/>
</dbReference>
<dbReference type="RefSeq" id="WP_060535311.1">
    <property type="nucleotide sequence ID" value="NZ_CP013023.1"/>
</dbReference>
<comment type="catalytic activity">
    <reaction evidence="9">
        <text>alpha-D-glucose 1-phosphate + ATP + H(+) = ADP-alpha-D-glucose + diphosphate</text>
        <dbReference type="Rhea" id="RHEA:12120"/>
        <dbReference type="ChEBI" id="CHEBI:15378"/>
        <dbReference type="ChEBI" id="CHEBI:30616"/>
        <dbReference type="ChEBI" id="CHEBI:33019"/>
        <dbReference type="ChEBI" id="CHEBI:57498"/>
        <dbReference type="ChEBI" id="CHEBI:58601"/>
        <dbReference type="EC" id="2.7.7.27"/>
    </reaction>
</comment>
<dbReference type="InterPro" id="IPR011831">
    <property type="entry name" value="ADP-Glc_PPase"/>
</dbReference>
<dbReference type="Proteomes" id="UP000078148">
    <property type="component" value="Chromosome"/>
</dbReference>
<evidence type="ECO:0000256" key="4">
    <source>
        <dbReference type="ARBA" id="ARBA00022695"/>
    </source>
</evidence>
<gene>
    <name evidence="9" type="primary">glgC</name>
    <name evidence="12" type="ORF">AR543_15090</name>
</gene>
<name>A0A172ZHT4_9BACL</name>
<dbReference type="AlphaFoldDB" id="A0A172ZHT4"/>
<dbReference type="SUPFAM" id="SSF53448">
    <property type="entry name" value="Nucleotide-diphospho-sugar transferases"/>
    <property type="match status" value="1"/>
</dbReference>
<feature type="domain" description="Glucose-1-phosphate adenylyltransferase/Bifunctional protein GlmU-like C-terminal hexapeptide" evidence="11">
    <location>
        <begin position="289"/>
        <end position="356"/>
    </location>
</feature>
<dbReference type="InterPro" id="IPR029044">
    <property type="entry name" value="Nucleotide-diphossugar_trans"/>
</dbReference>
<dbReference type="EC" id="2.7.7.27" evidence="9"/>
<dbReference type="InterPro" id="IPR005836">
    <property type="entry name" value="ADP_Glu_pyroP_CS"/>
</dbReference>
<dbReference type="InterPro" id="IPR056818">
    <property type="entry name" value="GlmU/GlgC-like_hexapep"/>
</dbReference>
<reference evidence="12 13" key="2">
    <citation type="journal article" date="2016" name="Int. J. Syst. Evol. Microbiol.">
        <title>Paenibacillus bovis sp. nov., isolated from raw yak (Bos grunniens) milk.</title>
        <authorList>
            <person name="Gao C."/>
            <person name="Han J."/>
            <person name="Liu Z."/>
            <person name="Xu X."/>
            <person name="Hang F."/>
            <person name="Wu Z."/>
        </authorList>
    </citation>
    <scope>NUCLEOTIDE SEQUENCE [LARGE SCALE GENOMIC DNA]</scope>
    <source>
        <strain evidence="12 13">BD3526</strain>
    </source>
</reference>
<evidence type="ECO:0000313" key="13">
    <source>
        <dbReference type="Proteomes" id="UP000078148"/>
    </source>
</evidence>
<dbReference type="EMBL" id="CP013023">
    <property type="protein sequence ID" value="ANF97194.1"/>
    <property type="molecule type" value="Genomic_DNA"/>
</dbReference>
<feature type="domain" description="Nucleotidyl transferase" evidence="10">
    <location>
        <begin position="10"/>
        <end position="259"/>
    </location>
</feature>
<keyword evidence="4 9" id="KW-0548">Nucleotidyltransferase</keyword>
<comment type="pathway">
    <text evidence="9">Glycan biosynthesis; glycogen biosynthesis.</text>
</comment>
<dbReference type="PROSITE" id="PS00810">
    <property type="entry name" value="ADP_GLC_PYROPHOSPH_3"/>
    <property type="match status" value="1"/>
</dbReference>
<evidence type="ECO:0000256" key="7">
    <source>
        <dbReference type="ARBA" id="ARBA00023056"/>
    </source>
</evidence>
<comment type="caution">
    <text evidence="9">Lacks conserved residue(s) required for the propagation of feature annotation.</text>
</comment>
<evidence type="ECO:0000256" key="5">
    <source>
        <dbReference type="ARBA" id="ARBA00022741"/>
    </source>
</evidence>
<sequence>MKNTNKECVAMLLAGGEGRRLAPLTSIVAKPAVPFGGDYKIIDFPLSNCVNSGIDTVGVLTQYEAESLHDHIGQGDSWSTDALKMNITLLSSETTGEYMGTADAIYKNLEYIDALNPENILVLSGDHIYHMDYTEMLQSHKDNHAKATISVVEVPWEEASRFGVMSVDDSMMITKFSEKPAEPESNLASMGIYVFDWQYLRQHLVADAAKADSNHDFGKDIIPQMLADGEKVVAYEFLGYWRDVGTINSLWEAHMDILEHSKQFELKRTDWPMFSADLETVSDAQNTEAPDCSMISSKAVLEGNVQRSVVFNDSTISKQAEVIESVIMPGAFIGKNAHIEYAIIAEGAVIKDNAIVQGTKDEIKVVAPYETVYAKPSVRTQPAMLLKEVYDKSGRVRAGGISS</sequence>
<keyword evidence="7 9" id="KW-0320">Glycogen biosynthesis</keyword>
<evidence type="ECO:0000256" key="3">
    <source>
        <dbReference type="ARBA" id="ARBA00022679"/>
    </source>
</evidence>
<dbReference type="Gene3D" id="3.90.550.10">
    <property type="entry name" value="Spore Coat Polysaccharide Biosynthesis Protein SpsA, Chain A"/>
    <property type="match status" value="1"/>
</dbReference>
<dbReference type="Pfam" id="PF00483">
    <property type="entry name" value="NTP_transferase"/>
    <property type="match status" value="1"/>
</dbReference>
<organism evidence="12 13">
    <name type="scientific">Paenibacillus bovis</name>
    <dbReference type="NCBI Taxonomy" id="1616788"/>
    <lineage>
        <taxon>Bacteria</taxon>
        <taxon>Bacillati</taxon>
        <taxon>Bacillota</taxon>
        <taxon>Bacilli</taxon>
        <taxon>Bacillales</taxon>
        <taxon>Paenibacillaceae</taxon>
        <taxon>Paenibacillus</taxon>
    </lineage>
</organism>
<feature type="site" description="Could play a key role in the communication between the regulatory and the substrate sites" evidence="9">
    <location>
        <position position="62"/>
    </location>
</feature>
<keyword evidence="13" id="KW-1185">Reference proteome</keyword>
<dbReference type="SUPFAM" id="SSF51161">
    <property type="entry name" value="Trimeric LpxA-like enzymes"/>
    <property type="match status" value="1"/>
</dbReference>